<name>A0A2N9I279_FAGSY</name>
<dbReference type="PANTHER" id="PTHR48196">
    <property type="entry name" value="DUF630 DOMAIN-CONTAINING PROTEIN"/>
    <property type="match status" value="1"/>
</dbReference>
<proteinExistence type="predicted"/>
<gene>
    <name evidence="2" type="ORF">FSB_LOCUS46036</name>
</gene>
<organism evidence="2">
    <name type="scientific">Fagus sylvatica</name>
    <name type="common">Beechnut</name>
    <dbReference type="NCBI Taxonomy" id="28930"/>
    <lineage>
        <taxon>Eukaryota</taxon>
        <taxon>Viridiplantae</taxon>
        <taxon>Streptophyta</taxon>
        <taxon>Embryophyta</taxon>
        <taxon>Tracheophyta</taxon>
        <taxon>Spermatophyta</taxon>
        <taxon>Magnoliopsida</taxon>
        <taxon>eudicotyledons</taxon>
        <taxon>Gunneridae</taxon>
        <taxon>Pentapetalae</taxon>
        <taxon>rosids</taxon>
        <taxon>fabids</taxon>
        <taxon>Fagales</taxon>
        <taxon>Fagaceae</taxon>
        <taxon>Fagus</taxon>
    </lineage>
</organism>
<feature type="compositionally biased region" description="Basic and acidic residues" evidence="1">
    <location>
        <begin position="93"/>
        <end position="102"/>
    </location>
</feature>
<accession>A0A2N9I279</accession>
<evidence type="ECO:0000256" key="1">
    <source>
        <dbReference type="SAM" id="MobiDB-lite"/>
    </source>
</evidence>
<dbReference type="EMBL" id="OIVN01004569">
    <property type="protein sequence ID" value="SPD18154.1"/>
    <property type="molecule type" value="Genomic_DNA"/>
</dbReference>
<feature type="region of interest" description="Disordered" evidence="1">
    <location>
        <begin position="87"/>
        <end position="115"/>
    </location>
</feature>
<dbReference type="AlphaFoldDB" id="A0A2N9I279"/>
<evidence type="ECO:0000313" key="2">
    <source>
        <dbReference type="EMBL" id="SPD18154.1"/>
    </source>
</evidence>
<dbReference type="PANTHER" id="PTHR48196:SF1">
    <property type="entry name" value="DUF630 DOMAIN-CONTAINING PROTEIN"/>
    <property type="match status" value="1"/>
</dbReference>
<reference evidence="2" key="1">
    <citation type="submission" date="2018-02" db="EMBL/GenBank/DDBJ databases">
        <authorList>
            <person name="Cohen D.B."/>
            <person name="Kent A.D."/>
        </authorList>
    </citation>
    <scope>NUCLEOTIDE SEQUENCE</scope>
</reference>
<protein>
    <submittedName>
        <fullName evidence="2">Uncharacterized protein</fullName>
    </submittedName>
</protein>
<sequence length="115" mass="13101">MNKAHCWTGLKGCPLRCNLTKPSWAGAFHHQVEVGLENHSLDLLQLQLQLHLQHHHLTLVKHVQKGRRGSGFHKALKKLLKPILGRMGSVKNSKKEVPDPRNPKSWKAFSRSLRV</sequence>